<evidence type="ECO:0000313" key="8">
    <source>
        <dbReference type="EMBL" id="MBR7675196.1"/>
    </source>
</evidence>
<organism evidence="8 9">
    <name type="scientific">Streptomyces daliensis</name>
    <dbReference type="NCBI Taxonomy" id="299421"/>
    <lineage>
        <taxon>Bacteria</taxon>
        <taxon>Bacillati</taxon>
        <taxon>Actinomycetota</taxon>
        <taxon>Actinomycetes</taxon>
        <taxon>Kitasatosporales</taxon>
        <taxon>Streptomycetaceae</taxon>
        <taxon>Streptomyces</taxon>
    </lineage>
</organism>
<comment type="caution">
    <text evidence="8">The sequence shown here is derived from an EMBL/GenBank/DDBJ whole genome shotgun (WGS) entry which is preliminary data.</text>
</comment>
<keyword evidence="9" id="KW-1185">Reference proteome</keyword>
<comment type="subcellular location">
    <subcellularLocation>
        <location evidence="1">Membrane</location>
        <topology evidence="1">Multi-pass membrane protein</topology>
    </subcellularLocation>
</comment>
<dbReference type="InterPro" id="IPR010432">
    <property type="entry name" value="RDD"/>
</dbReference>
<dbReference type="PANTHER" id="PTHR38480:SF1">
    <property type="entry name" value="SLR0254 PROTEIN"/>
    <property type="match status" value="1"/>
</dbReference>
<evidence type="ECO:0000313" key="9">
    <source>
        <dbReference type="Proteomes" id="UP000675554"/>
    </source>
</evidence>
<keyword evidence="3 6" id="KW-1133">Transmembrane helix</keyword>
<evidence type="ECO:0000256" key="3">
    <source>
        <dbReference type="ARBA" id="ARBA00022989"/>
    </source>
</evidence>
<evidence type="ECO:0000256" key="2">
    <source>
        <dbReference type="ARBA" id="ARBA00022692"/>
    </source>
</evidence>
<dbReference type="Proteomes" id="UP000675554">
    <property type="component" value="Unassembled WGS sequence"/>
</dbReference>
<feature type="transmembrane region" description="Helical" evidence="6">
    <location>
        <begin position="53"/>
        <end position="75"/>
    </location>
</feature>
<feature type="domain" description="RDD" evidence="7">
    <location>
        <begin position="17"/>
        <end position="143"/>
    </location>
</feature>
<reference evidence="8" key="1">
    <citation type="submission" date="2021-04" db="EMBL/GenBank/DDBJ databases">
        <title>Sequencing of actinobacteria type strains.</title>
        <authorList>
            <person name="Nguyen G.-S."/>
            <person name="Wentzel A."/>
        </authorList>
    </citation>
    <scope>NUCLEOTIDE SEQUENCE</scope>
    <source>
        <strain evidence="8">DSM 42095</strain>
    </source>
</reference>
<keyword evidence="2 6" id="KW-0812">Transmembrane</keyword>
<dbReference type="AlphaFoldDB" id="A0A8T4ISC3"/>
<proteinExistence type="predicted"/>
<protein>
    <submittedName>
        <fullName evidence="8">RDD family protein</fullName>
    </submittedName>
</protein>
<evidence type="ECO:0000256" key="5">
    <source>
        <dbReference type="SAM" id="MobiDB-lite"/>
    </source>
</evidence>
<dbReference type="GO" id="GO:0016020">
    <property type="term" value="C:membrane"/>
    <property type="evidence" value="ECO:0007669"/>
    <property type="project" value="UniProtKB-SubCell"/>
</dbReference>
<dbReference type="Pfam" id="PF06271">
    <property type="entry name" value="RDD"/>
    <property type="match status" value="1"/>
</dbReference>
<dbReference type="PANTHER" id="PTHR38480">
    <property type="entry name" value="SLR0254 PROTEIN"/>
    <property type="match status" value="1"/>
</dbReference>
<feature type="compositionally biased region" description="Low complexity" evidence="5">
    <location>
        <begin position="246"/>
        <end position="275"/>
    </location>
</feature>
<gene>
    <name evidence="8" type="ORF">KDA82_19640</name>
</gene>
<accession>A0A8T4ISC3</accession>
<feature type="region of interest" description="Disordered" evidence="5">
    <location>
        <begin position="241"/>
        <end position="330"/>
    </location>
</feature>
<feature type="transmembrane region" description="Helical" evidence="6">
    <location>
        <begin position="24"/>
        <end position="47"/>
    </location>
</feature>
<evidence type="ECO:0000256" key="6">
    <source>
        <dbReference type="SAM" id="Phobius"/>
    </source>
</evidence>
<sequence>MSELVTGDAVVLGLRPARLPSRALAVFLDLLLAWTLYVLLSLVLLAATASLDAAAVAAVQVALFLLVLVGVPIAVETLSRGRSVGKLVCGMRVVREDGGPVRFRHALVRGAIGVVEIQLSFGVLACAASLVSARGRRVGDVFAGTLVVRERVPVAQGAPVPPPPPWLAGRFGELDLSRVPDGLWLAVRQYLMRAGQLDEAVSLSMAQRLASDVAAWTGAPVPEGVPPTAYLAGVVAERQTRESQRAFGAGAAAAPPGAPGGYAAPSEPAPGSGAATGWVTEPGDGAATTGSQAVPGAASAEIAGGQGQVPAEPPRAPASERPGTGFVPPT</sequence>
<name>A0A8T4ISC3_9ACTN</name>
<evidence type="ECO:0000259" key="7">
    <source>
        <dbReference type="Pfam" id="PF06271"/>
    </source>
</evidence>
<keyword evidence="4 6" id="KW-0472">Membrane</keyword>
<dbReference type="EMBL" id="JAGSMN010000443">
    <property type="protein sequence ID" value="MBR7675196.1"/>
    <property type="molecule type" value="Genomic_DNA"/>
</dbReference>
<evidence type="ECO:0000256" key="1">
    <source>
        <dbReference type="ARBA" id="ARBA00004141"/>
    </source>
</evidence>
<evidence type="ECO:0000256" key="4">
    <source>
        <dbReference type="ARBA" id="ARBA00023136"/>
    </source>
</evidence>